<dbReference type="InterPro" id="IPR011006">
    <property type="entry name" value="CheY-like_superfamily"/>
</dbReference>
<gene>
    <name evidence="3" type="ORF">SAE01_32390</name>
</gene>
<evidence type="ECO:0000256" key="1">
    <source>
        <dbReference type="PROSITE-ProRule" id="PRU00169"/>
    </source>
</evidence>
<reference evidence="3 4" key="1">
    <citation type="submission" date="2019-07" db="EMBL/GenBank/DDBJ databases">
        <title>Whole genome shotgun sequence of Segetibacter aerophilus NBRC 106135.</title>
        <authorList>
            <person name="Hosoyama A."/>
            <person name="Uohara A."/>
            <person name="Ohji S."/>
            <person name="Ichikawa N."/>
        </authorList>
    </citation>
    <scope>NUCLEOTIDE SEQUENCE [LARGE SCALE GENOMIC DNA]</scope>
    <source>
        <strain evidence="3 4">NBRC 106135</strain>
    </source>
</reference>
<feature type="modified residue" description="4-aspartylphosphate" evidence="1">
    <location>
        <position position="59"/>
    </location>
</feature>
<dbReference type="AlphaFoldDB" id="A0A512BFL0"/>
<keyword evidence="1" id="KW-0597">Phosphoprotein</keyword>
<dbReference type="InterPro" id="IPR052893">
    <property type="entry name" value="TCS_response_regulator"/>
</dbReference>
<name>A0A512BFL0_9BACT</name>
<dbReference type="OrthoDB" id="663690at2"/>
<sequence>MLYNYKQIVIADDDEDDIAMFKEAVAEVCPAVDVLVAENGVELLSLIDEIPKPNAILLDLNMPLKSGKDCLVEIRAKEEFDIVPIGMLSTSDTKSEIDYCLKKGANHYFVKPHSFEGMKSIVTAICNGVLTQRI</sequence>
<dbReference type="SMART" id="SM00448">
    <property type="entry name" value="REC"/>
    <property type="match status" value="1"/>
</dbReference>
<comment type="caution">
    <text evidence="3">The sequence shown here is derived from an EMBL/GenBank/DDBJ whole genome shotgun (WGS) entry which is preliminary data.</text>
</comment>
<dbReference type="EMBL" id="BJYT01000012">
    <property type="protein sequence ID" value="GEO10743.1"/>
    <property type="molecule type" value="Genomic_DNA"/>
</dbReference>
<dbReference type="PANTHER" id="PTHR44520:SF2">
    <property type="entry name" value="RESPONSE REGULATOR RCP1"/>
    <property type="match status" value="1"/>
</dbReference>
<dbReference type="Gene3D" id="3.40.50.2300">
    <property type="match status" value="1"/>
</dbReference>
<proteinExistence type="predicted"/>
<dbReference type="InterPro" id="IPR001789">
    <property type="entry name" value="Sig_transdc_resp-reg_receiver"/>
</dbReference>
<keyword evidence="4" id="KW-1185">Reference proteome</keyword>
<evidence type="ECO:0000259" key="2">
    <source>
        <dbReference type="PROSITE" id="PS50110"/>
    </source>
</evidence>
<dbReference type="GO" id="GO:0000160">
    <property type="term" value="P:phosphorelay signal transduction system"/>
    <property type="evidence" value="ECO:0007669"/>
    <property type="project" value="InterPro"/>
</dbReference>
<dbReference type="PANTHER" id="PTHR44520">
    <property type="entry name" value="RESPONSE REGULATOR RCP1-RELATED"/>
    <property type="match status" value="1"/>
</dbReference>
<evidence type="ECO:0000313" key="3">
    <source>
        <dbReference type="EMBL" id="GEO10743.1"/>
    </source>
</evidence>
<dbReference type="RefSeq" id="WP_147204854.1">
    <property type="nucleotide sequence ID" value="NZ_BJYT01000012.1"/>
</dbReference>
<accession>A0A512BFL0</accession>
<feature type="domain" description="Response regulatory" evidence="2">
    <location>
        <begin position="7"/>
        <end position="126"/>
    </location>
</feature>
<organism evidence="3 4">
    <name type="scientific">Segetibacter aerophilus</name>
    <dbReference type="NCBI Taxonomy" id="670293"/>
    <lineage>
        <taxon>Bacteria</taxon>
        <taxon>Pseudomonadati</taxon>
        <taxon>Bacteroidota</taxon>
        <taxon>Chitinophagia</taxon>
        <taxon>Chitinophagales</taxon>
        <taxon>Chitinophagaceae</taxon>
        <taxon>Segetibacter</taxon>
    </lineage>
</organism>
<dbReference type="Pfam" id="PF00072">
    <property type="entry name" value="Response_reg"/>
    <property type="match status" value="1"/>
</dbReference>
<evidence type="ECO:0000313" key="4">
    <source>
        <dbReference type="Proteomes" id="UP000321513"/>
    </source>
</evidence>
<dbReference type="Proteomes" id="UP000321513">
    <property type="component" value="Unassembled WGS sequence"/>
</dbReference>
<dbReference type="SUPFAM" id="SSF52172">
    <property type="entry name" value="CheY-like"/>
    <property type="match status" value="1"/>
</dbReference>
<protein>
    <submittedName>
        <fullName evidence="3">Two-component system response regulator</fullName>
    </submittedName>
</protein>
<dbReference type="PROSITE" id="PS50110">
    <property type="entry name" value="RESPONSE_REGULATORY"/>
    <property type="match status" value="1"/>
</dbReference>